<gene>
    <name evidence="1" type="ORF">GGR23_003993</name>
</gene>
<protein>
    <submittedName>
        <fullName evidence="1">Uncharacterized protein</fullName>
    </submittedName>
</protein>
<keyword evidence="2" id="KW-1185">Reference proteome</keyword>
<sequence>MHERISSHAVLRYMERVMRLPVQEWIGDDDTLPENLKVLRCCQRARLSLHDICNEILHPAVKLVMDSGFANCKVRLDRITYVVKDGHLITVMRENPMKPRRRPREVEMD</sequence>
<proteinExistence type="predicted"/>
<dbReference type="Proteomes" id="UP000528286">
    <property type="component" value="Unassembled WGS sequence"/>
</dbReference>
<dbReference type="AlphaFoldDB" id="A0A7W6NMT2"/>
<evidence type="ECO:0000313" key="1">
    <source>
        <dbReference type="EMBL" id="MBB4066775.1"/>
    </source>
</evidence>
<organism evidence="1 2">
    <name type="scientific">Gellertiella hungarica</name>
    <dbReference type="NCBI Taxonomy" id="1572859"/>
    <lineage>
        <taxon>Bacteria</taxon>
        <taxon>Pseudomonadati</taxon>
        <taxon>Pseudomonadota</taxon>
        <taxon>Alphaproteobacteria</taxon>
        <taxon>Hyphomicrobiales</taxon>
        <taxon>Rhizobiaceae</taxon>
        <taxon>Gellertiella</taxon>
    </lineage>
</organism>
<reference evidence="1 2" key="1">
    <citation type="submission" date="2020-08" db="EMBL/GenBank/DDBJ databases">
        <title>Genomic Encyclopedia of Type Strains, Phase IV (KMG-IV): sequencing the most valuable type-strain genomes for metagenomic binning, comparative biology and taxonomic classification.</title>
        <authorList>
            <person name="Goeker M."/>
        </authorList>
    </citation>
    <scope>NUCLEOTIDE SEQUENCE [LARGE SCALE GENOMIC DNA]</scope>
    <source>
        <strain evidence="1 2">DSM 29853</strain>
    </source>
</reference>
<comment type="caution">
    <text evidence="1">The sequence shown here is derived from an EMBL/GenBank/DDBJ whole genome shotgun (WGS) entry which is preliminary data.</text>
</comment>
<evidence type="ECO:0000313" key="2">
    <source>
        <dbReference type="Proteomes" id="UP000528286"/>
    </source>
</evidence>
<name>A0A7W6NMT2_9HYPH</name>
<dbReference type="EMBL" id="JACIEZ010000011">
    <property type="protein sequence ID" value="MBB4066775.1"/>
    <property type="molecule type" value="Genomic_DNA"/>
</dbReference>
<dbReference type="RefSeq" id="WP_183368032.1">
    <property type="nucleotide sequence ID" value="NZ_JACIEZ010000011.1"/>
</dbReference>
<accession>A0A7W6NMT2</accession>